<evidence type="ECO:0000313" key="1">
    <source>
        <dbReference type="EMBL" id="EKY01747.1"/>
    </source>
</evidence>
<sequence length="94" mass="11024">MEFKKEQIDAWKKQHGDIYLITVEDKSCVLRKPTRQELSFVSGITDPMQFTETLLKQLWLGGDEDMQERDEYFLAISSKLDTVLKLKEAEVKKL</sequence>
<dbReference type="STRING" id="1127696.HMPREF9134_00807"/>
<dbReference type="PATRIC" id="fig|1127696.3.peg.725"/>
<proteinExistence type="predicted"/>
<dbReference type="AlphaFoldDB" id="L1NEV0"/>
<gene>
    <name evidence="1" type="ORF">HMPREF9134_00807</name>
</gene>
<dbReference type="RefSeq" id="WP_005469073.1">
    <property type="nucleotide sequence ID" value="NZ_KB291045.1"/>
</dbReference>
<reference evidence="1 2" key="1">
    <citation type="submission" date="2012-05" db="EMBL/GenBank/DDBJ databases">
        <authorList>
            <person name="Weinstock G."/>
            <person name="Sodergren E."/>
            <person name="Lobos E.A."/>
            <person name="Fulton L."/>
            <person name="Fulton R."/>
            <person name="Courtney L."/>
            <person name="Fronick C."/>
            <person name="O'Laughlin M."/>
            <person name="Godfrey J."/>
            <person name="Wilson R.M."/>
            <person name="Miner T."/>
            <person name="Farmer C."/>
            <person name="Delehaunty K."/>
            <person name="Cordes M."/>
            <person name="Minx P."/>
            <person name="Tomlinson C."/>
            <person name="Chen J."/>
            <person name="Wollam A."/>
            <person name="Pepin K.H."/>
            <person name="Bhonagiri V."/>
            <person name="Zhang X."/>
            <person name="Suruliraj S."/>
            <person name="Warren W."/>
            <person name="Mitreva M."/>
            <person name="Mardis E.R."/>
            <person name="Wilson R.K."/>
        </authorList>
    </citation>
    <scope>NUCLEOTIDE SEQUENCE [LARGE SCALE GENOMIC DNA]</scope>
    <source>
        <strain evidence="1 2">F0037</strain>
    </source>
</reference>
<dbReference type="eggNOG" id="ENOG5033J14">
    <property type="taxonomic scope" value="Bacteria"/>
</dbReference>
<evidence type="ECO:0000313" key="2">
    <source>
        <dbReference type="Proteomes" id="UP000010408"/>
    </source>
</evidence>
<comment type="caution">
    <text evidence="1">The sequence shown here is derived from an EMBL/GenBank/DDBJ whole genome shotgun (WGS) entry which is preliminary data.</text>
</comment>
<protein>
    <submittedName>
        <fullName evidence="1">Uncharacterized protein</fullName>
    </submittedName>
</protein>
<dbReference type="EMBL" id="AMEQ01000024">
    <property type="protein sequence ID" value="EKY01747.1"/>
    <property type="molecule type" value="Genomic_DNA"/>
</dbReference>
<dbReference type="HOGENOM" id="CLU_168265_0_0_10"/>
<accession>L1NEV0</accession>
<dbReference type="Proteomes" id="UP000010408">
    <property type="component" value="Unassembled WGS sequence"/>
</dbReference>
<name>L1NEV0_9PORP</name>
<organism evidence="1 2">
    <name type="scientific">Porphyromonas catoniae F0037</name>
    <dbReference type="NCBI Taxonomy" id="1127696"/>
    <lineage>
        <taxon>Bacteria</taxon>
        <taxon>Pseudomonadati</taxon>
        <taxon>Bacteroidota</taxon>
        <taxon>Bacteroidia</taxon>
        <taxon>Bacteroidales</taxon>
        <taxon>Porphyromonadaceae</taxon>
        <taxon>Porphyromonas</taxon>
    </lineage>
</organism>